<keyword evidence="1" id="KW-1133">Transmembrane helix</keyword>
<accession>A0A2K3P6K2</accession>
<reference evidence="2 3" key="1">
    <citation type="journal article" date="2014" name="Am. J. Bot.">
        <title>Genome assembly and annotation for red clover (Trifolium pratense; Fabaceae).</title>
        <authorList>
            <person name="Istvanek J."/>
            <person name="Jaros M."/>
            <person name="Krenek A."/>
            <person name="Repkova J."/>
        </authorList>
    </citation>
    <scope>NUCLEOTIDE SEQUENCE [LARGE SCALE GENOMIC DNA]</scope>
    <source>
        <strain evidence="3">cv. Tatra</strain>
        <tissue evidence="2">Young leaves</tissue>
    </source>
</reference>
<feature type="transmembrane region" description="Helical" evidence="1">
    <location>
        <begin position="5"/>
        <end position="25"/>
    </location>
</feature>
<evidence type="ECO:0000313" key="3">
    <source>
        <dbReference type="Proteomes" id="UP000236291"/>
    </source>
</evidence>
<organism evidence="2 3">
    <name type="scientific">Trifolium pratense</name>
    <name type="common">Red clover</name>
    <dbReference type="NCBI Taxonomy" id="57577"/>
    <lineage>
        <taxon>Eukaryota</taxon>
        <taxon>Viridiplantae</taxon>
        <taxon>Streptophyta</taxon>
        <taxon>Embryophyta</taxon>
        <taxon>Tracheophyta</taxon>
        <taxon>Spermatophyta</taxon>
        <taxon>Magnoliopsida</taxon>
        <taxon>eudicotyledons</taxon>
        <taxon>Gunneridae</taxon>
        <taxon>Pentapetalae</taxon>
        <taxon>rosids</taxon>
        <taxon>fabids</taxon>
        <taxon>Fabales</taxon>
        <taxon>Fabaceae</taxon>
        <taxon>Papilionoideae</taxon>
        <taxon>50 kb inversion clade</taxon>
        <taxon>NPAAA clade</taxon>
        <taxon>Hologalegina</taxon>
        <taxon>IRL clade</taxon>
        <taxon>Trifolieae</taxon>
        <taxon>Trifolium</taxon>
    </lineage>
</organism>
<feature type="transmembrane region" description="Helical" evidence="1">
    <location>
        <begin position="70"/>
        <end position="92"/>
    </location>
</feature>
<feature type="transmembrane region" description="Helical" evidence="1">
    <location>
        <begin position="45"/>
        <end position="63"/>
    </location>
</feature>
<reference evidence="2 3" key="2">
    <citation type="journal article" date="2017" name="Front. Plant Sci.">
        <title>Gene Classification and Mining of Molecular Markers Useful in Red Clover (Trifolium pratense) Breeding.</title>
        <authorList>
            <person name="Istvanek J."/>
            <person name="Dluhosova J."/>
            <person name="Dluhos P."/>
            <person name="Patkova L."/>
            <person name="Nedelnik J."/>
            <person name="Repkova J."/>
        </authorList>
    </citation>
    <scope>NUCLEOTIDE SEQUENCE [LARGE SCALE GENOMIC DNA]</scope>
    <source>
        <strain evidence="3">cv. Tatra</strain>
        <tissue evidence="2">Young leaves</tissue>
    </source>
</reference>
<keyword evidence="1" id="KW-0812">Transmembrane</keyword>
<evidence type="ECO:0000313" key="2">
    <source>
        <dbReference type="EMBL" id="PNY10912.1"/>
    </source>
</evidence>
<gene>
    <name evidence="2" type="ORF">L195_g007506</name>
</gene>
<keyword evidence="1" id="KW-0472">Membrane</keyword>
<proteinExistence type="predicted"/>
<feature type="transmembrane region" description="Helical" evidence="1">
    <location>
        <begin position="98"/>
        <end position="116"/>
    </location>
</feature>
<sequence>MANRFIEVTITICILFNTLLGFLNAEISGYADNIVEKNLFAARLMLIYVHSLFLAYILVTLLADPIDPHILLPSLLVIIPAAFACVLCVSIISTIAAIIVFISWILTIATLIVFGFHPRG</sequence>
<evidence type="ECO:0000256" key="1">
    <source>
        <dbReference type="SAM" id="Phobius"/>
    </source>
</evidence>
<dbReference type="Proteomes" id="UP000236291">
    <property type="component" value="Unassembled WGS sequence"/>
</dbReference>
<dbReference type="AlphaFoldDB" id="A0A2K3P6K2"/>
<comment type="caution">
    <text evidence="2">The sequence shown here is derived from an EMBL/GenBank/DDBJ whole genome shotgun (WGS) entry which is preliminary data.</text>
</comment>
<dbReference type="EMBL" id="ASHM01004165">
    <property type="protein sequence ID" value="PNY10912.1"/>
    <property type="molecule type" value="Genomic_DNA"/>
</dbReference>
<name>A0A2K3P6K2_TRIPR</name>
<protein>
    <submittedName>
        <fullName evidence="2">Uncharacterized protein</fullName>
    </submittedName>
</protein>